<feature type="transmembrane region" description="Helical" evidence="1">
    <location>
        <begin position="255"/>
        <end position="277"/>
    </location>
</feature>
<gene>
    <name evidence="2" type="ORF">NIES1031_20530</name>
</gene>
<name>A0A1U7HFC5_9CHRO</name>
<proteinExistence type="predicted"/>
<comment type="caution">
    <text evidence="2">The sequence shown here is derived from an EMBL/GenBank/DDBJ whole genome shotgun (WGS) entry which is preliminary data.</text>
</comment>
<sequence length="386" mass="43389">MFVSERILSLSTNTKVTPGKRLSSQQQTALGIVARLHGKRDVVLAIDLTESVGINNEGRIRLKQIIEDSLKPGDSVYIVPFAAEVTQLHGLSDVYPLGSPIEFSNNQESFDKIIQKIPLSADLKLQNTDIQRAELTIYQGLAQLNQNRLQQNQPIKAQSVVWVTDAPLLAKSGNDWIETPVNSPFRVADSSQSKERQAWINILPLKKRELTIENSASQQYKLAVVDIEPTVQEFCTIAPNNQEFCKVNSYLLGQLWLPFLIAILGITSISFLVNYLVNLRKKWRILVSTDLEEYEEECCPLLPGKSLAIGQGDSNCIDEIDCPGSEVRAYLEREGNLLYLVPTQLAPIEWEGKEVNKKTRLKCSLIKLNCPSDKHGDFYINIQVKR</sequence>
<keyword evidence="1" id="KW-0472">Membrane</keyword>
<dbReference type="Proteomes" id="UP000185984">
    <property type="component" value="Unassembled WGS sequence"/>
</dbReference>
<accession>A0A1U7HFC5</accession>
<keyword evidence="1" id="KW-1133">Transmembrane helix</keyword>
<dbReference type="STRING" id="247279.NIES1031_20530"/>
<dbReference type="RefSeq" id="WP_073551315.1">
    <property type="nucleotide sequence ID" value="NZ_CAWMVK010000014.1"/>
</dbReference>
<organism evidence="2 3">
    <name type="scientific">Chroogloeocystis siderophila 5.2 s.c.1</name>
    <dbReference type="NCBI Taxonomy" id="247279"/>
    <lineage>
        <taxon>Bacteria</taxon>
        <taxon>Bacillati</taxon>
        <taxon>Cyanobacteriota</taxon>
        <taxon>Cyanophyceae</taxon>
        <taxon>Oscillatoriophycideae</taxon>
        <taxon>Chroococcales</taxon>
        <taxon>Chroococcaceae</taxon>
        <taxon>Chroogloeocystis</taxon>
    </lineage>
</organism>
<evidence type="ECO:0000313" key="2">
    <source>
        <dbReference type="EMBL" id="OKH22283.1"/>
    </source>
</evidence>
<dbReference type="AlphaFoldDB" id="A0A1U7HFC5"/>
<evidence type="ECO:0000313" key="3">
    <source>
        <dbReference type="Proteomes" id="UP000185984"/>
    </source>
</evidence>
<dbReference type="InterPro" id="IPR036465">
    <property type="entry name" value="vWFA_dom_sf"/>
</dbReference>
<dbReference type="SUPFAM" id="SSF53300">
    <property type="entry name" value="vWA-like"/>
    <property type="match status" value="1"/>
</dbReference>
<keyword evidence="3" id="KW-1185">Reference proteome</keyword>
<evidence type="ECO:0008006" key="4">
    <source>
        <dbReference type="Google" id="ProtNLM"/>
    </source>
</evidence>
<reference evidence="2 3" key="1">
    <citation type="submission" date="2016-11" db="EMBL/GenBank/DDBJ databases">
        <title>Draft Genome Sequences of Nine Cyanobacterial Strains from Diverse Habitats.</title>
        <authorList>
            <person name="Zhu T."/>
            <person name="Hou S."/>
            <person name="Lu X."/>
            <person name="Hess W.R."/>
        </authorList>
    </citation>
    <scope>NUCLEOTIDE SEQUENCE [LARGE SCALE GENOMIC DNA]</scope>
    <source>
        <strain evidence="2 3">5.2 s.c.1</strain>
    </source>
</reference>
<evidence type="ECO:0000256" key="1">
    <source>
        <dbReference type="SAM" id="Phobius"/>
    </source>
</evidence>
<keyword evidence="1" id="KW-0812">Transmembrane</keyword>
<dbReference type="OrthoDB" id="478073at2"/>
<dbReference type="EMBL" id="MRCC01000021">
    <property type="protein sequence ID" value="OKH22283.1"/>
    <property type="molecule type" value="Genomic_DNA"/>
</dbReference>
<protein>
    <recommendedName>
        <fullName evidence="4">VWFA domain-containing protein</fullName>
    </recommendedName>
</protein>